<keyword evidence="6" id="KW-0868">Chloride</keyword>
<dbReference type="EMBL" id="CAXLJM020000166">
    <property type="protein sequence ID" value="CAL8147676.1"/>
    <property type="molecule type" value="Genomic_DNA"/>
</dbReference>
<evidence type="ECO:0000313" key="9">
    <source>
        <dbReference type="Proteomes" id="UP001642540"/>
    </source>
</evidence>
<keyword evidence="9" id="KW-1185">Reference proteome</keyword>
<evidence type="ECO:0000256" key="6">
    <source>
        <dbReference type="RuleBase" id="RU363126"/>
    </source>
</evidence>
<feature type="transmembrane region" description="Helical" evidence="6">
    <location>
        <begin position="282"/>
        <end position="299"/>
    </location>
</feature>
<feature type="transmembrane region" description="Helical" evidence="6">
    <location>
        <begin position="135"/>
        <end position="154"/>
    </location>
</feature>
<keyword evidence="6" id="KW-0813">Transport</keyword>
<dbReference type="Pfam" id="PF01062">
    <property type="entry name" value="Bestrophin"/>
    <property type="match status" value="1"/>
</dbReference>
<dbReference type="InterPro" id="IPR000615">
    <property type="entry name" value="Bestrophin"/>
</dbReference>
<evidence type="ECO:0000256" key="2">
    <source>
        <dbReference type="ARBA" id="ARBA00022692"/>
    </source>
</evidence>
<evidence type="ECO:0000256" key="4">
    <source>
        <dbReference type="ARBA" id="ARBA00023136"/>
    </source>
</evidence>
<keyword evidence="6" id="KW-0407">Ion channel</keyword>
<feature type="transmembrane region" description="Helical" evidence="6">
    <location>
        <begin position="82"/>
        <end position="101"/>
    </location>
</feature>
<keyword evidence="6" id="KW-0406">Ion transport</keyword>
<evidence type="ECO:0000256" key="3">
    <source>
        <dbReference type="ARBA" id="ARBA00022989"/>
    </source>
</evidence>
<feature type="region of interest" description="Disordered" evidence="7">
    <location>
        <begin position="418"/>
        <end position="505"/>
    </location>
</feature>
<comment type="subcellular location">
    <subcellularLocation>
        <location evidence="6">Cell membrane</location>
        <topology evidence="6">Multi-pass membrane protein</topology>
    </subcellularLocation>
    <subcellularLocation>
        <location evidence="1">Membrane</location>
    </subcellularLocation>
</comment>
<feature type="transmembrane region" description="Helical" evidence="6">
    <location>
        <begin position="30"/>
        <end position="52"/>
    </location>
</feature>
<reference evidence="8 9" key="1">
    <citation type="submission" date="2024-08" db="EMBL/GenBank/DDBJ databases">
        <authorList>
            <person name="Cucini C."/>
            <person name="Frati F."/>
        </authorList>
    </citation>
    <scope>NUCLEOTIDE SEQUENCE [LARGE SCALE GENOMIC DNA]</scope>
</reference>
<evidence type="ECO:0000256" key="1">
    <source>
        <dbReference type="ARBA" id="ARBA00004370"/>
    </source>
</evidence>
<dbReference type="Proteomes" id="UP001642540">
    <property type="component" value="Unassembled WGS sequence"/>
</dbReference>
<proteinExistence type="inferred from homology"/>
<sequence length="505" mass="57290">MTIVYSHVVATGGKGFGNFIKLLLWWKGSIYKLVLPELSVYIVLYFAISITYRTTLGELPDQDHRKIKFHALVAYCKDVSQVIPLQFMLGFYVSLIVTRWWNEFMTTPWPDTLALIVATSVQGHDDRGRMMRRTIMRYINLTLNLTLAMISSQVRVRFPTMEHMVEAGFMVPHERIIIDHLNEQMPGPKYYVPIVWAGAVASKARKEGRIKDDIALYHILKELAKFRTMCGDLLGYDWVMVPLVYTQVVTLATYIYFAACLLGKQFLHTSGSGAGSKPDTDFYVPVFHFMEFFFMMGWLKVAETMINPFGGDDDDFETNWLVDRNIALSYLIVDEMNAEFPEMVKDQYWDDVVPDDIPYTQAAMKYKKVTFEGSAALQEEVTKQDETAAQFVVIEKESIAGGSLALSGANVNRRASAPFSAVHVDPKNPKHSKDEGPSEAPGNTLASSLNPKKTGKVNDPSMAESVGISHLYERHYVPRKKDEAEKTKRSPSKSESRHRNDKKDN</sequence>
<keyword evidence="6" id="KW-1003">Cell membrane</keyword>
<organism evidence="8 9">
    <name type="scientific">Orchesella dallaii</name>
    <dbReference type="NCBI Taxonomy" id="48710"/>
    <lineage>
        <taxon>Eukaryota</taxon>
        <taxon>Metazoa</taxon>
        <taxon>Ecdysozoa</taxon>
        <taxon>Arthropoda</taxon>
        <taxon>Hexapoda</taxon>
        <taxon>Collembola</taxon>
        <taxon>Entomobryomorpha</taxon>
        <taxon>Entomobryoidea</taxon>
        <taxon>Orchesellidae</taxon>
        <taxon>Orchesellinae</taxon>
        <taxon>Orchesella</taxon>
    </lineage>
</organism>
<dbReference type="InterPro" id="IPR021134">
    <property type="entry name" value="Bestrophin-like"/>
</dbReference>
<keyword evidence="3 6" id="KW-1133">Transmembrane helix</keyword>
<keyword evidence="4 6" id="KW-0472">Membrane</keyword>
<keyword evidence="2 6" id="KW-0812">Transmembrane</keyword>
<keyword evidence="6" id="KW-0869">Chloride channel</keyword>
<gene>
    <name evidence="8" type="ORF">ODALV1_LOCUS31202</name>
</gene>
<comment type="similarity">
    <text evidence="5 6">Belongs to the anion channel-forming bestrophin (TC 1.A.46) family. Calcium-sensitive chloride channel subfamily.</text>
</comment>
<dbReference type="PANTHER" id="PTHR10736:SF65">
    <property type="entry name" value="BESTROPHIN 1, ISOFORM C-RELATED"/>
    <property type="match status" value="1"/>
</dbReference>
<comment type="function">
    <text evidence="6">Forms chloride channels.</text>
</comment>
<dbReference type="PANTHER" id="PTHR10736">
    <property type="entry name" value="BESTROPHIN"/>
    <property type="match status" value="1"/>
</dbReference>
<comment type="caution">
    <text evidence="8">The sequence shown here is derived from an EMBL/GenBank/DDBJ whole genome shotgun (WGS) entry which is preliminary data.</text>
</comment>
<evidence type="ECO:0000256" key="5">
    <source>
        <dbReference type="ARBA" id="ARBA00034769"/>
    </source>
</evidence>
<accession>A0ABP1S8W3</accession>
<protein>
    <recommendedName>
        <fullName evidence="6">Bestrophin homolog</fullName>
    </recommendedName>
</protein>
<name>A0ABP1S8W3_9HEXA</name>
<feature type="transmembrane region" description="Helical" evidence="6">
    <location>
        <begin position="243"/>
        <end position="262"/>
    </location>
</feature>
<feature type="compositionally biased region" description="Basic and acidic residues" evidence="7">
    <location>
        <begin position="471"/>
        <end position="505"/>
    </location>
</feature>
<feature type="compositionally biased region" description="Basic and acidic residues" evidence="7">
    <location>
        <begin position="424"/>
        <end position="436"/>
    </location>
</feature>
<evidence type="ECO:0000313" key="8">
    <source>
        <dbReference type="EMBL" id="CAL8147676.1"/>
    </source>
</evidence>
<evidence type="ECO:0000256" key="7">
    <source>
        <dbReference type="SAM" id="MobiDB-lite"/>
    </source>
</evidence>